<gene>
    <name evidence="3" type="ORF">CRT60_00495</name>
</gene>
<protein>
    <recommendedName>
        <fullName evidence="5">Core-binding (CB) domain-containing protein</fullName>
    </recommendedName>
</protein>
<dbReference type="Gene3D" id="1.10.443.10">
    <property type="entry name" value="Intergrase catalytic core"/>
    <property type="match status" value="1"/>
</dbReference>
<feature type="region of interest" description="Disordered" evidence="2">
    <location>
        <begin position="14"/>
        <end position="35"/>
    </location>
</feature>
<dbReference type="GO" id="GO:0003677">
    <property type="term" value="F:DNA binding"/>
    <property type="evidence" value="ECO:0007669"/>
    <property type="project" value="InterPro"/>
</dbReference>
<evidence type="ECO:0000256" key="1">
    <source>
        <dbReference type="ARBA" id="ARBA00023172"/>
    </source>
</evidence>
<dbReference type="GO" id="GO:0015074">
    <property type="term" value="P:DNA integration"/>
    <property type="evidence" value="ECO:0007669"/>
    <property type="project" value="InterPro"/>
</dbReference>
<keyword evidence="4" id="KW-1185">Reference proteome</keyword>
<dbReference type="InterPro" id="IPR013762">
    <property type="entry name" value="Integrase-like_cat_sf"/>
</dbReference>
<evidence type="ECO:0000313" key="4">
    <source>
        <dbReference type="Proteomes" id="UP000225379"/>
    </source>
</evidence>
<evidence type="ECO:0000313" key="3">
    <source>
        <dbReference type="EMBL" id="PGH59446.1"/>
    </source>
</evidence>
<dbReference type="AlphaFoldDB" id="A0A2B8BKY2"/>
<dbReference type="GO" id="GO:0006310">
    <property type="term" value="P:DNA recombination"/>
    <property type="evidence" value="ECO:0007669"/>
    <property type="project" value="UniProtKB-KW"/>
</dbReference>
<evidence type="ECO:0008006" key="5">
    <source>
        <dbReference type="Google" id="ProtNLM"/>
    </source>
</evidence>
<name>A0A2B8BKY2_9PROT</name>
<sequence length="655" mass="72678">MGADLFSKRFAPTSVTARIPPAPTNLPPKPPGRRVRLPEAGAVDLGIERQRRGVRLHRGVGADGQAFLEVVFPTPGQRNPEQVLELGFLLDLPNLATPFSEAFLELVKTKGAPSRCRCRNWLHSGLVTYLRSHEPIHLGLDDIDTSLVNRYAAWLGRTVNGKAALSASLRSGYYRMFLSLIRILRESERWKASLRNDLRPPKQPWLSTSRRAKPTEILTDDRVQELYNACVSEVSATMEYVHSNRSALALTGPLPPDRVYARAKFAKDFALCLRALGQYYPHVVPLCAAIRKEHTSLGNALNTVHDHAKAMAVFQPSLRLLVPFVLLLGFHTAFNPTVLLKLKRSEQRRERLLGKERLRLTAFKGRSGRHQVRSFPVSEDADNPATILAFLDEWTARIRPLASPHDQDSFFLYVKGGRAGSPEKRYAEAIGSMAGLVSESTGTINASWNKALLEFCTDHGLDSFSLKQVRHTVLDIAHTIREGDLRAVQAIGQHRRPETILSHYTSDAARRRNDERLAQVMETRTRWCNTGGLIDARRSAVDGGDIGSATPGWLCLDPYSSPVAGQEKGRLCTAYGRCPSCPLASVDLASATACVRVRQLLHRVDEARSDLSAEGWLHAWKDIALALRETWLPAFSSEARNAAVDLPLNPIPPVV</sequence>
<dbReference type="RefSeq" id="WP_098734505.1">
    <property type="nucleotide sequence ID" value="NZ_PDKW01000035.1"/>
</dbReference>
<dbReference type="OrthoDB" id="7804209at2"/>
<proteinExistence type="predicted"/>
<dbReference type="SUPFAM" id="SSF56349">
    <property type="entry name" value="DNA breaking-rejoining enzymes"/>
    <property type="match status" value="1"/>
</dbReference>
<dbReference type="EMBL" id="PDKW01000035">
    <property type="protein sequence ID" value="PGH59446.1"/>
    <property type="molecule type" value="Genomic_DNA"/>
</dbReference>
<organism evidence="3 4">
    <name type="scientific">Azospirillum palustre</name>
    <dbReference type="NCBI Taxonomy" id="2044885"/>
    <lineage>
        <taxon>Bacteria</taxon>
        <taxon>Pseudomonadati</taxon>
        <taxon>Pseudomonadota</taxon>
        <taxon>Alphaproteobacteria</taxon>
        <taxon>Rhodospirillales</taxon>
        <taxon>Azospirillaceae</taxon>
        <taxon>Azospirillum</taxon>
    </lineage>
</organism>
<feature type="compositionally biased region" description="Pro residues" evidence="2">
    <location>
        <begin position="20"/>
        <end position="30"/>
    </location>
</feature>
<keyword evidence="1" id="KW-0233">DNA recombination</keyword>
<accession>A0A2B8BKY2</accession>
<dbReference type="Proteomes" id="UP000225379">
    <property type="component" value="Unassembled WGS sequence"/>
</dbReference>
<evidence type="ECO:0000256" key="2">
    <source>
        <dbReference type="SAM" id="MobiDB-lite"/>
    </source>
</evidence>
<reference evidence="4" key="1">
    <citation type="submission" date="2017-10" db="EMBL/GenBank/DDBJ databases">
        <authorList>
            <person name="Kravchenko I.K."/>
            <person name="Grouzdev D.S."/>
        </authorList>
    </citation>
    <scope>NUCLEOTIDE SEQUENCE [LARGE SCALE GENOMIC DNA]</scope>
    <source>
        <strain evidence="4">B2</strain>
    </source>
</reference>
<dbReference type="InterPro" id="IPR011010">
    <property type="entry name" value="DNA_brk_join_enz"/>
</dbReference>
<comment type="caution">
    <text evidence="3">The sequence shown here is derived from an EMBL/GenBank/DDBJ whole genome shotgun (WGS) entry which is preliminary data.</text>
</comment>